<dbReference type="GO" id="GO:0046872">
    <property type="term" value="F:metal ion binding"/>
    <property type="evidence" value="ECO:0007669"/>
    <property type="project" value="UniProtKB-KW"/>
</dbReference>
<accession>A0A2G7FR40</accession>
<dbReference type="EC" id="4.2.3.-" evidence="4"/>
<dbReference type="Pfam" id="PF19086">
    <property type="entry name" value="Terpene_syn_C_2"/>
    <property type="match status" value="1"/>
</dbReference>
<evidence type="ECO:0000256" key="3">
    <source>
        <dbReference type="ARBA" id="ARBA00022842"/>
    </source>
</evidence>
<dbReference type="OrthoDB" id="3004402at2759"/>
<comment type="similarity">
    <text evidence="2 4">Belongs to the terpene synthase family.</text>
</comment>
<evidence type="ECO:0000313" key="6">
    <source>
        <dbReference type="EMBL" id="PIG83036.1"/>
    </source>
</evidence>
<keyword evidence="4" id="KW-0456">Lyase</keyword>
<evidence type="ECO:0000256" key="1">
    <source>
        <dbReference type="ARBA" id="ARBA00001946"/>
    </source>
</evidence>
<dbReference type="EMBL" id="ML737136">
    <property type="protein sequence ID" value="KAE8342149.1"/>
    <property type="molecule type" value="Genomic_DNA"/>
</dbReference>
<keyword evidence="3 4" id="KW-0460">Magnesium</keyword>
<dbReference type="GO" id="GO:0010333">
    <property type="term" value="F:terpene synthase activity"/>
    <property type="evidence" value="ECO:0007669"/>
    <property type="project" value="InterPro"/>
</dbReference>
<dbReference type="AlphaFoldDB" id="A0A2G7FR40"/>
<reference evidence="6 7" key="1">
    <citation type="submission" date="2017-05" db="EMBL/GenBank/DDBJ databases">
        <title>Genome sequence for an aflatoxigenic pathogen of Argentinian peanut, Aspergillus arachidicola.</title>
        <authorList>
            <person name="Moore G."/>
            <person name="Beltz S.B."/>
            <person name="Mack B.M."/>
        </authorList>
    </citation>
    <scope>NUCLEOTIDE SEQUENCE [LARGE SCALE GENOMIC DNA]</scope>
    <source>
        <strain evidence="6 7">CBS 117610</strain>
    </source>
</reference>
<dbReference type="InterPro" id="IPR034686">
    <property type="entry name" value="Terpene_cyclase-like_2"/>
</dbReference>
<protein>
    <recommendedName>
        <fullName evidence="4">Terpene synthase</fullName>
        <ecNumber evidence="4">4.2.3.-</ecNumber>
    </recommendedName>
</protein>
<dbReference type="GO" id="GO:0008299">
    <property type="term" value="P:isoprenoid biosynthetic process"/>
    <property type="evidence" value="ECO:0007669"/>
    <property type="project" value="UniProtKB-ARBA"/>
</dbReference>
<evidence type="ECO:0000256" key="4">
    <source>
        <dbReference type="RuleBase" id="RU366034"/>
    </source>
</evidence>
<dbReference type="InterPro" id="IPR008949">
    <property type="entry name" value="Isoprenoid_synthase_dom_sf"/>
</dbReference>
<proteinExistence type="inferred from homology"/>
<dbReference type="PANTHER" id="PTHR35201:SF4">
    <property type="entry name" value="BETA-PINACENE SYNTHASE-RELATED"/>
    <property type="match status" value="1"/>
</dbReference>
<dbReference type="STRING" id="656916.A0A2G7FR40"/>
<evidence type="ECO:0000313" key="7">
    <source>
        <dbReference type="Proteomes" id="UP000231358"/>
    </source>
</evidence>
<dbReference type="Gene3D" id="1.10.600.10">
    <property type="entry name" value="Farnesyl Diphosphate Synthase"/>
    <property type="match status" value="1"/>
</dbReference>
<dbReference type="Proteomes" id="UP000231358">
    <property type="component" value="Unassembled WGS sequence"/>
</dbReference>
<sequence>MAPALIDSQESTSLHSKAFLGKDYASPRAPAVRPVVEKYTPPQGRFEPKCHPLEAAVSEEVNGFFLSHWPFKSDRERKKFVAAGFSRVTCLYFPMAKDDRIHFACRLLTLLFLIDDLLEDMSFEDGSAYNEKLIPIARGDVLPDRTVPVEWIMYDLWESMRAHDKVLADEILEPVFTFMRAQTDKARLTIKEMGPYLVYREKDVGKALLCALMRFSMELYITPQELSSVQPLEQNCAKHLSVLNDIMSWDKEYLAYQTGHPEGSAICSAVQVLSDETSLPYEACKRVLWVMCREWEHQHVLLVEEAEADVNFPPSESLRAYIKGLEYQISGNELWSVTTLRYNSPGAA</sequence>
<organism evidence="6 7">
    <name type="scientific">Aspergillus arachidicola</name>
    <dbReference type="NCBI Taxonomy" id="656916"/>
    <lineage>
        <taxon>Eukaryota</taxon>
        <taxon>Fungi</taxon>
        <taxon>Dikarya</taxon>
        <taxon>Ascomycota</taxon>
        <taxon>Pezizomycotina</taxon>
        <taxon>Eurotiomycetes</taxon>
        <taxon>Eurotiomycetidae</taxon>
        <taxon>Eurotiales</taxon>
        <taxon>Aspergillaceae</taxon>
        <taxon>Aspergillus</taxon>
        <taxon>Aspergillus subgen. Circumdati</taxon>
    </lineage>
</organism>
<gene>
    <name evidence="6" type="ORF">AARAC_004907</name>
    <name evidence="5" type="ORF">BDV24DRAFT_162700</name>
</gene>
<keyword evidence="4" id="KW-0479">Metal-binding</keyword>
<name>A0A2G7FR40_9EURO</name>
<comment type="cofactor">
    <cofactor evidence="1 4">
        <name>Mg(2+)</name>
        <dbReference type="ChEBI" id="CHEBI:18420"/>
    </cofactor>
</comment>
<reference evidence="5" key="2">
    <citation type="submission" date="2019-04" db="EMBL/GenBank/DDBJ databases">
        <title>Friends and foes A comparative genomics study of 23 Aspergillus species from section Flavi.</title>
        <authorList>
            <consortium name="DOE Joint Genome Institute"/>
            <person name="Kjaerbolling I."/>
            <person name="Vesth T."/>
            <person name="Frisvad J.C."/>
            <person name="Nybo J.L."/>
            <person name="Theobald S."/>
            <person name="Kildgaard S."/>
            <person name="Isbrandt T."/>
            <person name="Kuo A."/>
            <person name="Sato A."/>
            <person name="Lyhne E.K."/>
            <person name="Kogle M.E."/>
            <person name="Wiebenga A."/>
            <person name="Kun R.S."/>
            <person name="Lubbers R.J."/>
            <person name="Makela M.R."/>
            <person name="Barry K."/>
            <person name="Chovatia M."/>
            <person name="Clum A."/>
            <person name="Daum C."/>
            <person name="Haridas S."/>
            <person name="He G."/>
            <person name="LaButti K."/>
            <person name="Lipzen A."/>
            <person name="Mondo S."/>
            <person name="Riley R."/>
            <person name="Salamov A."/>
            <person name="Simmons B.A."/>
            <person name="Magnuson J.K."/>
            <person name="Henrissat B."/>
            <person name="Mortensen U.H."/>
            <person name="Larsen T.O."/>
            <person name="Devries R.P."/>
            <person name="Grigoriev I.V."/>
            <person name="Machida M."/>
            <person name="Baker S.E."/>
            <person name="Andersen M.R."/>
        </authorList>
    </citation>
    <scope>NUCLEOTIDE SEQUENCE</scope>
    <source>
        <strain evidence="5">CBS 117612</strain>
    </source>
</reference>
<dbReference type="EMBL" id="NEXV01000467">
    <property type="protein sequence ID" value="PIG83036.1"/>
    <property type="molecule type" value="Genomic_DNA"/>
</dbReference>
<evidence type="ECO:0000256" key="2">
    <source>
        <dbReference type="ARBA" id="ARBA00006333"/>
    </source>
</evidence>
<dbReference type="Proteomes" id="UP000325558">
    <property type="component" value="Unassembled WGS sequence"/>
</dbReference>
<dbReference type="PANTHER" id="PTHR35201">
    <property type="entry name" value="TERPENE SYNTHASE"/>
    <property type="match status" value="1"/>
</dbReference>
<evidence type="ECO:0000313" key="5">
    <source>
        <dbReference type="EMBL" id="KAE8342149.1"/>
    </source>
</evidence>
<dbReference type="SUPFAM" id="SSF48576">
    <property type="entry name" value="Terpenoid synthases"/>
    <property type="match status" value="1"/>
</dbReference>
<keyword evidence="7" id="KW-1185">Reference proteome</keyword>